<dbReference type="InterPro" id="IPR017871">
    <property type="entry name" value="ABC_transporter-like_CS"/>
</dbReference>
<dbReference type="InterPro" id="IPR027417">
    <property type="entry name" value="P-loop_NTPase"/>
</dbReference>
<dbReference type="Pfam" id="PF00005">
    <property type="entry name" value="ABC_tran"/>
    <property type="match status" value="1"/>
</dbReference>
<dbReference type="PROSITE" id="PS00211">
    <property type="entry name" value="ABC_TRANSPORTER_1"/>
    <property type="match status" value="1"/>
</dbReference>
<dbReference type="SMART" id="SM00382">
    <property type="entry name" value="AAA"/>
    <property type="match status" value="1"/>
</dbReference>
<keyword evidence="6 9" id="KW-0067">ATP-binding</keyword>
<dbReference type="Gene3D" id="3.40.50.300">
    <property type="entry name" value="P-loop containing nucleotide triphosphate hydrolases"/>
    <property type="match status" value="1"/>
</dbReference>
<evidence type="ECO:0000256" key="1">
    <source>
        <dbReference type="ARBA" id="ARBA00004202"/>
    </source>
</evidence>
<dbReference type="OrthoDB" id="9802264at2"/>
<dbReference type="EMBL" id="QYUK01000011">
    <property type="protein sequence ID" value="RJF86810.1"/>
    <property type="molecule type" value="Genomic_DNA"/>
</dbReference>
<dbReference type="GO" id="GO:0015424">
    <property type="term" value="F:ABC-type amino acid transporter activity"/>
    <property type="evidence" value="ECO:0007669"/>
    <property type="project" value="InterPro"/>
</dbReference>
<proteinExistence type="inferred from homology"/>
<sequence>MNTADPRDTPLVEIAGLRKSYGSYDVLKGIDLTVRRGEVVALIGSSGSGKTTLLRCVNLLETPSSGRINVDGKPFFEIRDGQDQARLSRGAVNAMRSRIGMVFQQFNLFPHMDVLANVMEGPRTVLREADSTNRARALDLLSKVGMADFADRRPDQLSGGQKQRVSIARALNMQPMLMLFDEPTSALDPELVGEVLKTMIDLAREGMTMLVVTHELGFALEVADRVVFLDAGTIAADGTPQEVLIRPPNERVRAFVNRFHETAELMKPLMG</sequence>
<dbReference type="InterPro" id="IPR003593">
    <property type="entry name" value="AAA+_ATPase"/>
</dbReference>
<dbReference type="PIRSF" id="PIRSF039085">
    <property type="entry name" value="ABC_ATPase_HisP"/>
    <property type="match status" value="1"/>
</dbReference>
<evidence type="ECO:0000256" key="4">
    <source>
        <dbReference type="ARBA" id="ARBA00022475"/>
    </source>
</evidence>
<comment type="caution">
    <text evidence="9">The sequence shown here is derived from an EMBL/GenBank/DDBJ whole genome shotgun (WGS) entry which is preliminary data.</text>
</comment>
<dbReference type="CDD" id="cd03262">
    <property type="entry name" value="ABC_HisP_GlnQ"/>
    <property type="match status" value="1"/>
</dbReference>
<evidence type="ECO:0000256" key="5">
    <source>
        <dbReference type="ARBA" id="ARBA00022741"/>
    </source>
</evidence>
<protein>
    <submittedName>
        <fullName evidence="9">Amino acid ABC transporter ATP-binding protein</fullName>
    </submittedName>
</protein>
<evidence type="ECO:0000313" key="9">
    <source>
        <dbReference type="EMBL" id="RJF86810.1"/>
    </source>
</evidence>
<name>A0A418W9X1_9PROT</name>
<dbReference type="GO" id="GO:0005886">
    <property type="term" value="C:plasma membrane"/>
    <property type="evidence" value="ECO:0007669"/>
    <property type="project" value="UniProtKB-SubCell"/>
</dbReference>
<dbReference type="SUPFAM" id="SSF52540">
    <property type="entry name" value="P-loop containing nucleoside triphosphate hydrolases"/>
    <property type="match status" value="1"/>
</dbReference>
<keyword evidence="5" id="KW-0547">Nucleotide-binding</keyword>
<organism evidence="9 10">
    <name type="scientific">Oleomonas cavernae</name>
    <dbReference type="NCBI Taxonomy" id="2320859"/>
    <lineage>
        <taxon>Bacteria</taxon>
        <taxon>Pseudomonadati</taxon>
        <taxon>Pseudomonadota</taxon>
        <taxon>Alphaproteobacteria</taxon>
        <taxon>Acetobacterales</taxon>
        <taxon>Acetobacteraceae</taxon>
        <taxon>Oleomonas</taxon>
    </lineage>
</organism>
<evidence type="ECO:0000313" key="10">
    <source>
        <dbReference type="Proteomes" id="UP000284605"/>
    </source>
</evidence>
<evidence type="ECO:0000256" key="2">
    <source>
        <dbReference type="ARBA" id="ARBA00005417"/>
    </source>
</evidence>
<dbReference type="RefSeq" id="WP_119777456.1">
    <property type="nucleotide sequence ID" value="NZ_QYUK01000011.1"/>
</dbReference>
<dbReference type="AlphaFoldDB" id="A0A418W9X1"/>
<reference evidence="9 10" key="1">
    <citation type="submission" date="2018-09" db="EMBL/GenBank/DDBJ databases">
        <authorList>
            <person name="Zhu H."/>
        </authorList>
    </citation>
    <scope>NUCLEOTIDE SEQUENCE [LARGE SCALE GENOMIC DNA]</scope>
    <source>
        <strain evidence="9 10">K1W22B-8</strain>
    </source>
</reference>
<evidence type="ECO:0000256" key="3">
    <source>
        <dbReference type="ARBA" id="ARBA00022448"/>
    </source>
</evidence>
<keyword evidence="4" id="KW-1003">Cell membrane</keyword>
<dbReference type="Proteomes" id="UP000284605">
    <property type="component" value="Unassembled WGS sequence"/>
</dbReference>
<dbReference type="InterPro" id="IPR050086">
    <property type="entry name" value="MetN_ABC_transporter-like"/>
</dbReference>
<evidence type="ECO:0000259" key="8">
    <source>
        <dbReference type="PROSITE" id="PS50893"/>
    </source>
</evidence>
<evidence type="ECO:0000256" key="7">
    <source>
        <dbReference type="ARBA" id="ARBA00023136"/>
    </source>
</evidence>
<keyword evidence="3" id="KW-0813">Transport</keyword>
<gene>
    <name evidence="9" type="ORF">D3874_07075</name>
</gene>
<keyword evidence="7" id="KW-0472">Membrane</keyword>
<feature type="domain" description="ABC transporter" evidence="8">
    <location>
        <begin position="12"/>
        <end position="256"/>
    </location>
</feature>
<dbReference type="GO" id="GO:0005524">
    <property type="term" value="F:ATP binding"/>
    <property type="evidence" value="ECO:0007669"/>
    <property type="project" value="UniProtKB-KW"/>
</dbReference>
<dbReference type="PROSITE" id="PS50893">
    <property type="entry name" value="ABC_TRANSPORTER_2"/>
    <property type="match status" value="1"/>
</dbReference>
<dbReference type="InterPro" id="IPR003439">
    <property type="entry name" value="ABC_transporter-like_ATP-bd"/>
</dbReference>
<keyword evidence="10" id="KW-1185">Reference proteome</keyword>
<accession>A0A418W9X1</accession>
<dbReference type="PANTHER" id="PTHR43166:SF35">
    <property type="entry name" value="L-CYSTINE IMPORT ATP-BINDING PROTEIN TCYN"/>
    <property type="match status" value="1"/>
</dbReference>
<evidence type="ECO:0000256" key="6">
    <source>
        <dbReference type="ARBA" id="ARBA00022840"/>
    </source>
</evidence>
<comment type="subcellular location">
    <subcellularLocation>
        <location evidence="1">Cell membrane</location>
        <topology evidence="1">Peripheral membrane protein</topology>
    </subcellularLocation>
</comment>
<comment type="similarity">
    <text evidence="2">Belongs to the ABC transporter superfamily.</text>
</comment>
<dbReference type="PANTHER" id="PTHR43166">
    <property type="entry name" value="AMINO ACID IMPORT ATP-BINDING PROTEIN"/>
    <property type="match status" value="1"/>
</dbReference>
<dbReference type="GO" id="GO:0016887">
    <property type="term" value="F:ATP hydrolysis activity"/>
    <property type="evidence" value="ECO:0007669"/>
    <property type="project" value="InterPro"/>
</dbReference>
<dbReference type="InterPro" id="IPR030679">
    <property type="entry name" value="ABC_ATPase_HisP-typ"/>
</dbReference>